<feature type="domain" description="SSD" evidence="8">
    <location>
        <begin position="539"/>
        <end position="667"/>
    </location>
</feature>
<evidence type="ECO:0000256" key="4">
    <source>
        <dbReference type="ARBA" id="ARBA00022692"/>
    </source>
</evidence>
<feature type="transmembrane region" description="Helical" evidence="7">
    <location>
        <begin position="364"/>
        <end position="384"/>
    </location>
</feature>
<proteinExistence type="inferred from homology"/>
<evidence type="ECO:0000313" key="9">
    <source>
        <dbReference type="EMBL" id="QDP95399.1"/>
    </source>
</evidence>
<feature type="transmembrane region" description="Helical" evidence="7">
    <location>
        <begin position="642"/>
        <end position="670"/>
    </location>
</feature>
<dbReference type="GO" id="GO:0005886">
    <property type="term" value="C:plasma membrane"/>
    <property type="evidence" value="ECO:0007669"/>
    <property type="project" value="UniProtKB-SubCell"/>
</dbReference>
<comment type="subcellular location">
    <subcellularLocation>
        <location evidence="1">Cell membrane</location>
        <topology evidence="1">Multi-pass membrane protein</topology>
    </subcellularLocation>
</comment>
<evidence type="ECO:0000259" key="8">
    <source>
        <dbReference type="PROSITE" id="PS50156"/>
    </source>
</evidence>
<reference evidence="9 10" key="1">
    <citation type="submission" date="2019-07" db="EMBL/GenBank/DDBJ databases">
        <title>Microlunatus dokdonensis sp. nov. isolated from the rhizospheric soil of the wild plant Elymus tsukushiensis.</title>
        <authorList>
            <person name="Ghim S.-Y."/>
            <person name="Hwang Y.-J."/>
            <person name="Son J.-S."/>
            <person name="Shin J.-H."/>
        </authorList>
    </citation>
    <scope>NUCLEOTIDE SEQUENCE [LARGE SCALE GENOMIC DNA]</scope>
    <source>
        <strain evidence="9 10">KUDC0627</strain>
    </source>
</reference>
<dbReference type="KEGG" id="mik:FOE78_05250"/>
<dbReference type="EMBL" id="CP041692">
    <property type="protein sequence ID" value="QDP95399.1"/>
    <property type="molecule type" value="Genomic_DNA"/>
</dbReference>
<feature type="transmembrane region" description="Helical" evidence="7">
    <location>
        <begin position="303"/>
        <end position="328"/>
    </location>
</feature>
<dbReference type="Pfam" id="PF03176">
    <property type="entry name" value="MMPL"/>
    <property type="match status" value="2"/>
</dbReference>
<dbReference type="OrthoDB" id="2365435at2"/>
<dbReference type="PROSITE" id="PS50156">
    <property type="entry name" value="SSD"/>
    <property type="match status" value="2"/>
</dbReference>
<accession>A0A516PW71</accession>
<keyword evidence="6 7" id="KW-0472">Membrane</keyword>
<evidence type="ECO:0000256" key="3">
    <source>
        <dbReference type="ARBA" id="ARBA00022475"/>
    </source>
</evidence>
<feature type="transmembrane region" description="Helical" evidence="7">
    <location>
        <begin position="536"/>
        <end position="556"/>
    </location>
</feature>
<keyword evidence="10" id="KW-1185">Reference proteome</keyword>
<dbReference type="Gene3D" id="1.20.1640.10">
    <property type="entry name" value="Multidrug efflux transporter AcrB transmembrane domain"/>
    <property type="match status" value="2"/>
</dbReference>
<dbReference type="AlphaFoldDB" id="A0A516PW71"/>
<keyword evidence="3" id="KW-1003">Cell membrane</keyword>
<comment type="similarity">
    <text evidence="2">Belongs to the resistance-nodulation-cell division (RND) (TC 2.A.6) family. MmpL subfamily.</text>
</comment>
<dbReference type="InterPro" id="IPR004869">
    <property type="entry name" value="MMPL_dom"/>
</dbReference>
<feature type="domain" description="SSD" evidence="8">
    <location>
        <begin position="233"/>
        <end position="328"/>
    </location>
</feature>
<dbReference type="PANTHER" id="PTHR33406:SF6">
    <property type="entry name" value="MEMBRANE PROTEIN YDGH-RELATED"/>
    <property type="match status" value="1"/>
</dbReference>
<sequence>MGSFPARLATLVTGRRRSWLVLAAMVAIALGVIGTLQGAKAPSAVSALPAGSESAQVAQLEKRFPNHELAAVMAVFTRSDGGTLTKANLAAAKQVGQSLGAKVGRNATKPVVWSDGEAAVVNVMINADRPNSEIADTIGSLRDVAHSTAPAGLVVQITGGPAFGADIASAFDGANFTLLAVTVGIVAVLLLLTYRSPILWLVPLAVVGLADEVAAKVTAWVGELTGLPFDVGIISVLVFGAGTNYALLLISRYREEVTGTAEHRAALAAAVRGTVPAILASNVTVVLSLLTLLLTLMPNTRGLGVAAAIGLAIALIFALVLLPAALAVCGRRLFWPFVPAPDRPQQRPVGTVWRRAATGVTRRPLPVVLASVAVLGVLACGLIGTRVGLSQLEQFRVPSESAAGLQTVSRHFPAGETAPVTVIANSDSTDQVVKAARNVPGVDAVRPAGTSGDGLVRIIVVESAAPGSDGSLQTVRGLRDAVHAVPGADALVGGQNAQDVDIRAASKHDLLTVAPLILGVVFLLLVVLLRSLLAPVLLVLINTASAVAAIGAGTWVGKTLFGFPALDVNVPLVAFLFLVALGIDYTIFLAHRVRQEAAKSGTRAAVVEAVAHTGAVITSAGIVLAGVFAALGVLPLTTLAQLGLIVGLGVLIDTLLVRTIVVPAVISLVGDRFWWPGRIRRSDEAAGDAEATDRDQVPARA</sequence>
<feature type="transmembrane region" description="Helical" evidence="7">
    <location>
        <begin position="173"/>
        <end position="192"/>
    </location>
</feature>
<gene>
    <name evidence="9" type="ORF">FOE78_05250</name>
</gene>
<keyword evidence="4 7" id="KW-0812">Transmembrane</keyword>
<dbReference type="SUPFAM" id="SSF82866">
    <property type="entry name" value="Multidrug efflux transporter AcrB transmembrane domain"/>
    <property type="match status" value="2"/>
</dbReference>
<feature type="transmembrane region" description="Helical" evidence="7">
    <location>
        <begin position="233"/>
        <end position="253"/>
    </location>
</feature>
<protein>
    <submittedName>
        <fullName evidence="9">MMPL family transporter</fullName>
    </submittedName>
</protein>
<feature type="transmembrane region" description="Helical" evidence="7">
    <location>
        <begin position="510"/>
        <end position="529"/>
    </location>
</feature>
<keyword evidence="5 7" id="KW-1133">Transmembrane helix</keyword>
<organism evidence="9 10">
    <name type="scientific">Microlunatus elymi</name>
    <dbReference type="NCBI Taxonomy" id="2596828"/>
    <lineage>
        <taxon>Bacteria</taxon>
        <taxon>Bacillati</taxon>
        <taxon>Actinomycetota</taxon>
        <taxon>Actinomycetes</taxon>
        <taxon>Propionibacteriales</taxon>
        <taxon>Propionibacteriaceae</taxon>
        <taxon>Microlunatus</taxon>
    </lineage>
</organism>
<evidence type="ECO:0000313" key="10">
    <source>
        <dbReference type="Proteomes" id="UP000319263"/>
    </source>
</evidence>
<feature type="transmembrane region" description="Helical" evidence="7">
    <location>
        <begin position="568"/>
        <end position="588"/>
    </location>
</feature>
<dbReference type="InterPro" id="IPR050545">
    <property type="entry name" value="Mycobact_MmpL"/>
</dbReference>
<evidence type="ECO:0000256" key="7">
    <source>
        <dbReference type="SAM" id="Phobius"/>
    </source>
</evidence>
<feature type="transmembrane region" description="Helical" evidence="7">
    <location>
        <begin position="199"/>
        <end position="221"/>
    </location>
</feature>
<evidence type="ECO:0000256" key="1">
    <source>
        <dbReference type="ARBA" id="ARBA00004651"/>
    </source>
</evidence>
<dbReference type="Proteomes" id="UP000319263">
    <property type="component" value="Chromosome"/>
</dbReference>
<evidence type="ECO:0000256" key="5">
    <source>
        <dbReference type="ARBA" id="ARBA00022989"/>
    </source>
</evidence>
<feature type="transmembrane region" description="Helical" evidence="7">
    <location>
        <begin position="274"/>
        <end position="297"/>
    </location>
</feature>
<name>A0A516PW71_9ACTN</name>
<evidence type="ECO:0000256" key="2">
    <source>
        <dbReference type="ARBA" id="ARBA00010157"/>
    </source>
</evidence>
<dbReference type="PANTHER" id="PTHR33406">
    <property type="entry name" value="MEMBRANE PROTEIN MJ1562-RELATED"/>
    <property type="match status" value="1"/>
</dbReference>
<feature type="transmembrane region" description="Helical" evidence="7">
    <location>
        <begin position="609"/>
        <end position="636"/>
    </location>
</feature>
<dbReference type="InterPro" id="IPR000731">
    <property type="entry name" value="SSD"/>
</dbReference>
<evidence type="ECO:0000256" key="6">
    <source>
        <dbReference type="ARBA" id="ARBA00023136"/>
    </source>
</evidence>
<dbReference type="RefSeq" id="WP_143985372.1">
    <property type="nucleotide sequence ID" value="NZ_CP041692.1"/>
</dbReference>